<keyword evidence="2" id="KW-1185">Reference proteome</keyword>
<evidence type="ECO:0008006" key="3">
    <source>
        <dbReference type="Google" id="ProtNLM"/>
    </source>
</evidence>
<evidence type="ECO:0000313" key="1">
    <source>
        <dbReference type="EMBL" id="NJC24878.1"/>
    </source>
</evidence>
<organism evidence="1 2">
    <name type="scientific">Neolewinella antarctica</name>
    <dbReference type="NCBI Taxonomy" id="442734"/>
    <lineage>
        <taxon>Bacteria</taxon>
        <taxon>Pseudomonadati</taxon>
        <taxon>Bacteroidota</taxon>
        <taxon>Saprospiria</taxon>
        <taxon>Saprospirales</taxon>
        <taxon>Lewinellaceae</taxon>
        <taxon>Neolewinella</taxon>
    </lineage>
</organism>
<dbReference type="Pfam" id="PF08889">
    <property type="entry name" value="WbqC"/>
    <property type="match status" value="1"/>
</dbReference>
<dbReference type="RefSeq" id="WP_168035678.1">
    <property type="nucleotide sequence ID" value="NZ_JAATJH010000001.1"/>
</dbReference>
<sequence length="191" mass="21357">MPLTTPTAYFPPAHWASAGFTAGAWTVEAHENYQRKGFRNRARIAGPNGPLWLTVPLTKGKNQRTPIGEVTIANEYDWRREHEASIRTAYGRSPFYEHYAEAIFTILRLDHQYLLDLNNTLLTSVLALLNPPIGITESTEFIGADKTKHLPRLAPYPQVFTDRFGYQPGLSILDALFCLGPALPSHPTVAI</sequence>
<proteinExistence type="predicted"/>
<reference evidence="1 2" key="1">
    <citation type="submission" date="2020-03" db="EMBL/GenBank/DDBJ databases">
        <title>Genomic Encyclopedia of Type Strains, Phase IV (KMG-IV): sequencing the most valuable type-strain genomes for metagenomic binning, comparative biology and taxonomic classification.</title>
        <authorList>
            <person name="Goeker M."/>
        </authorList>
    </citation>
    <scope>NUCLEOTIDE SEQUENCE [LARGE SCALE GENOMIC DNA]</scope>
    <source>
        <strain evidence="1 2">DSM 105096</strain>
    </source>
</reference>
<dbReference type="Proteomes" id="UP000770785">
    <property type="component" value="Unassembled WGS sequence"/>
</dbReference>
<protein>
    <recommendedName>
        <fullName evidence="3">WbqC-like protein</fullName>
    </recommendedName>
</protein>
<accession>A0ABX0X6P7</accession>
<gene>
    <name evidence="1" type="ORF">GGR27_000359</name>
</gene>
<evidence type="ECO:0000313" key="2">
    <source>
        <dbReference type="Proteomes" id="UP000770785"/>
    </source>
</evidence>
<comment type="caution">
    <text evidence="1">The sequence shown here is derived from an EMBL/GenBank/DDBJ whole genome shotgun (WGS) entry which is preliminary data.</text>
</comment>
<name>A0ABX0X6P7_9BACT</name>
<dbReference type="EMBL" id="JAATJH010000001">
    <property type="protein sequence ID" value="NJC24878.1"/>
    <property type="molecule type" value="Genomic_DNA"/>
</dbReference>
<dbReference type="InterPro" id="IPR014985">
    <property type="entry name" value="WbqC"/>
</dbReference>